<dbReference type="InterPro" id="IPR011598">
    <property type="entry name" value="bHLH_dom"/>
</dbReference>
<organism evidence="4 5">
    <name type="scientific">Elliptochloris bilobata</name>
    <dbReference type="NCBI Taxonomy" id="381761"/>
    <lineage>
        <taxon>Eukaryota</taxon>
        <taxon>Viridiplantae</taxon>
        <taxon>Chlorophyta</taxon>
        <taxon>core chlorophytes</taxon>
        <taxon>Trebouxiophyceae</taxon>
        <taxon>Trebouxiophyceae incertae sedis</taxon>
        <taxon>Elliptochloris clade</taxon>
        <taxon>Elliptochloris</taxon>
    </lineage>
</organism>
<feature type="domain" description="BHLH" evidence="3">
    <location>
        <begin position="104"/>
        <end position="155"/>
    </location>
</feature>
<gene>
    <name evidence="4" type="ORF">WJX81_002805</name>
</gene>
<evidence type="ECO:0000313" key="4">
    <source>
        <dbReference type="EMBL" id="KAK9840579.1"/>
    </source>
</evidence>
<keyword evidence="5" id="KW-1185">Reference proteome</keyword>
<feature type="region of interest" description="Disordered" evidence="2">
    <location>
        <begin position="20"/>
        <end position="121"/>
    </location>
</feature>
<accession>A0AAW1S4A4</accession>
<evidence type="ECO:0000256" key="1">
    <source>
        <dbReference type="SAM" id="Coils"/>
    </source>
</evidence>
<feature type="compositionally biased region" description="Low complexity" evidence="2">
    <location>
        <begin position="96"/>
        <end position="108"/>
    </location>
</feature>
<dbReference type="PANTHER" id="PTHR46133:SF15">
    <property type="entry name" value="BHLH TRANSCRIPTION FACTOR"/>
    <property type="match status" value="1"/>
</dbReference>
<feature type="compositionally biased region" description="Basic and acidic residues" evidence="2">
    <location>
        <begin position="110"/>
        <end position="121"/>
    </location>
</feature>
<dbReference type="GO" id="GO:0006879">
    <property type="term" value="P:intracellular iron ion homeostasis"/>
    <property type="evidence" value="ECO:0007669"/>
    <property type="project" value="InterPro"/>
</dbReference>
<keyword evidence="1" id="KW-0175">Coiled coil</keyword>
<dbReference type="Proteomes" id="UP001445335">
    <property type="component" value="Unassembled WGS sequence"/>
</dbReference>
<dbReference type="AlphaFoldDB" id="A0AAW1S4A4"/>
<dbReference type="PANTHER" id="PTHR46133">
    <property type="entry name" value="BHLH TRANSCRIPTION FACTOR"/>
    <property type="match status" value="1"/>
</dbReference>
<feature type="compositionally biased region" description="Basic and acidic residues" evidence="2">
    <location>
        <begin position="44"/>
        <end position="94"/>
    </location>
</feature>
<dbReference type="PROSITE" id="PS50888">
    <property type="entry name" value="BHLH"/>
    <property type="match status" value="1"/>
</dbReference>
<dbReference type="GO" id="GO:0003700">
    <property type="term" value="F:DNA-binding transcription factor activity"/>
    <property type="evidence" value="ECO:0007669"/>
    <property type="project" value="InterPro"/>
</dbReference>
<feature type="coiled-coil region" evidence="1">
    <location>
        <begin position="152"/>
        <end position="182"/>
    </location>
</feature>
<dbReference type="SUPFAM" id="SSF47459">
    <property type="entry name" value="HLH, helix-loop-helix DNA-binding domain"/>
    <property type="match status" value="1"/>
</dbReference>
<dbReference type="EMBL" id="JALJOU010000013">
    <property type="protein sequence ID" value="KAK9840579.1"/>
    <property type="molecule type" value="Genomic_DNA"/>
</dbReference>
<sequence>MDYSAWPRENAFQAELGDLNLLEPPDPQASGGDAFFGLQGELRPSVEEERVAKRSREAIERESLESFLRELAKEPDEPVRGEQHHNSSGDEKRAAGRQPSDAAAAARAKAGRERARRERLNESFQELAKVLDPAKAAKTDKTSTIADAIRIVTQLRAENGQLRQLNKFLEERTQNMEKLKCELALQLQLIQQQQAGGAAPGPSGHMQPGGMMPHYMPGPAMAMGAGAMGMGPHFGGMVHPMQLQGMHAMAYLPQQAPLAGPAPARSVDAGAAHSSAGTLQATAGEGVKDELGSSMSGGIVAGRGKHGMMARSEAPAIPVGPAGFMSAAEVDTSLDSTRRPPAA</sequence>
<comment type="caution">
    <text evidence="4">The sequence shown here is derived from an EMBL/GenBank/DDBJ whole genome shotgun (WGS) entry which is preliminary data.</text>
</comment>
<evidence type="ECO:0000313" key="5">
    <source>
        <dbReference type="Proteomes" id="UP001445335"/>
    </source>
</evidence>
<dbReference type="InterPro" id="IPR044818">
    <property type="entry name" value="ILR3-like"/>
</dbReference>
<protein>
    <recommendedName>
        <fullName evidence="3">BHLH domain-containing protein</fullName>
    </recommendedName>
</protein>
<dbReference type="InterPro" id="IPR036638">
    <property type="entry name" value="HLH_DNA-bd_sf"/>
</dbReference>
<name>A0AAW1S4A4_9CHLO</name>
<dbReference type="Pfam" id="PF00010">
    <property type="entry name" value="HLH"/>
    <property type="match status" value="1"/>
</dbReference>
<proteinExistence type="predicted"/>
<evidence type="ECO:0000256" key="2">
    <source>
        <dbReference type="SAM" id="MobiDB-lite"/>
    </source>
</evidence>
<dbReference type="GO" id="GO:0046983">
    <property type="term" value="F:protein dimerization activity"/>
    <property type="evidence" value="ECO:0007669"/>
    <property type="project" value="InterPro"/>
</dbReference>
<feature type="region of interest" description="Disordered" evidence="2">
    <location>
        <begin position="259"/>
        <end position="278"/>
    </location>
</feature>
<dbReference type="SMART" id="SM00353">
    <property type="entry name" value="HLH"/>
    <property type="match status" value="1"/>
</dbReference>
<dbReference type="Gene3D" id="4.10.280.10">
    <property type="entry name" value="Helix-loop-helix DNA-binding domain"/>
    <property type="match status" value="1"/>
</dbReference>
<evidence type="ECO:0000259" key="3">
    <source>
        <dbReference type="PROSITE" id="PS50888"/>
    </source>
</evidence>
<reference evidence="4 5" key="1">
    <citation type="journal article" date="2024" name="Nat. Commun.">
        <title>Phylogenomics reveals the evolutionary origins of lichenization in chlorophyte algae.</title>
        <authorList>
            <person name="Puginier C."/>
            <person name="Libourel C."/>
            <person name="Otte J."/>
            <person name="Skaloud P."/>
            <person name="Haon M."/>
            <person name="Grisel S."/>
            <person name="Petersen M."/>
            <person name="Berrin J.G."/>
            <person name="Delaux P.M."/>
            <person name="Dal Grande F."/>
            <person name="Keller J."/>
        </authorList>
    </citation>
    <scope>NUCLEOTIDE SEQUENCE [LARGE SCALE GENOMIC DNA]</scope>
    <source>
        <strain evidence="4 5">SAG 245.80</strain>
    </source>
</reference>